<comment type="caution">
    <text evidence="3">The sequence shown here is derived from an EMBL/GenBank/DDBJ whole genome shotgun (WGS) entry which is preliminary data.</text>
</comment>
<name>A0A2A2L0V0_9BILA</name>
<dbReference type="Proteomes" id="UP000218231">
    <property type="component" value="Unassembled WGS sequence"/>
</dbReference>
<sequence>MFSNRSRSSTSFYRLMCVYVIINFVSSGVTLLTIIVLSSLGMNYSPLSPPKPSNGPGDHLQMRKDEKRIDIIMDVGVVRDIFVCVYTSIVLFLIGLNRFGAFVWNPIEKYIFGRTGFRIVNLLMLIAAAGISVSMCLIGMMRRKFARDKGIMLSGVNEAANYTIEIFYVIPIFSFGFYLAAIISLRQKRSLVRSEQTSVLLSKTENITLKIGIEILTVYSLALIFHELCKFVPMNLETYFMETERIIATIPQLAVPIIFITRVSEFRSFLTNTIYCKTNKNGKIDTAGSLKSKQSNSKNNQNRRSNDTKKETSSNLPATDPHSIHSAKHSQH</sequence>
<evidence type="ECO:0008006" key="5">
    <source>
        <dbReference type="Google" id="ProtNLM"/>
    </source>
</evidence>
<evidence type="ECO:0000256" key="2">
    <source>
        <dbReference type="SAM" id="Phobius"/>
    </source>
</evidence>
<dbReference type="OrthoDB" id="5801087at2759"/>
<keyword evidence="2" id="KW-1133">Transmembrane helix</keyword>
<protein>
    <recommendedName>
        <fullName evidence="5">G-protein coupled receptors family 1 profile domain-containing protein</fullName>
    </recommendedName>
</protein>
<keyword evidence="2" id="KW-0472">Membrane</keyword>
<proteinExistence type="predicted"/>
<keyword evidence="2" id="KW-0812">Transmembrane</keyword>
<evidence type="ECO:0000313" key="3">
    <source>
        <dbReference type="EMBL" id="PAV79759.1"/>
    </source>
</evidence>
<feature type="transmembrane region" description="Helical" evidence="2">
    <location>
        <begin position="162"/>
        <end position="186"/>
    </location>
</feature>
<feature type="region of interest" description="Disordered" evidence="1">
    <location>
        <begin position="286"/>
        <end position="332"/>
    </location>
</feature>
<evidence type="ECO:0000256" key="1">
    <source>
        <dbReference type="SAM" id="MobiDB-lite"/>
    </source>
</evidence>
<feature type="transmembrane region" description="Helical" evidence="2">
    <location>
        <begin position="12"/>
        <end position="37"/>
    </location>
</feature>
<dbReference type="EMBL" id="LIAE01007373">
    <property type="protein sequence ID" value="PAV79759.1"/>
    <property type="molecule type" value="Genomic_DNA"/>
</dbReference>
<accession>A0A2A2L0V0</accession>
<keyword evidence="4" id="KW-1185">Reference proteome</keyword>
<feature type="transmembrane region" description="Helical" evidence="2">
    <location>
        <begin position="119"/>
        <end position="142"/>
    </location>
</feature>
<gene>
    <name evidence="3" type="ORF">WR25_06583</name>
</gene>
<dbReference type="AlphaFoldDB" id="A0A2A2L0V0"/>
<evidence type="ECO:0000313" key="4">
    <source>
        <dbReference type="Proteomes" id="UP000218231"/>
    </source>
</evidence>
<feature type="transmembrane region" description="Helical" evidence="2">
    <location>
        <begin position="85"/>
        <end position="107"/>
    </location>
</feature>
<reference evidence="3 4" key="1">
    <citation type="journal article" date="2017" name="Curr. Biol.">
        <title>Genome architecture and evolution of a unichromosomal asexual nematode.</title>
        <authorList>
            <person name="Fradin H."/>
            <person name="Zegar C."/>
            <person name="Gutwein M."/>
            <person name="Lucas J."/>
            <person name="Kovtun M."/>
            <person name="Corcoran D."/>
            <person name="Baugh L.R."/>
            <person name="Kiontke K."/>
            <person name="Gunsalus K."/>
            <person name="Fitch D.H."/>
            <person name="Piano F."/>
        </authorList>
    </citation>
    <scope>NUCLEOTIDE SEQUENCE [LARGE SCALE GENOMIC DNA]</scope>
    <source>
        <strain evidence="3">PF1309</strain>
    </source>
</reference>
<feature type="compositionally biased region" description="Low complexity" evidence="1">
    <location>
        <begin position="291"/>
        <end position="303"/>
    </location>
</feature>
<organism evidence="3 4">
    <name type="scientific">Diploscapter pachys</name>
    <dbReference type="NCBI Taxonomy" id="2018661"/>
    <lineage>
        <taxon>Eukaryota</taxon>
        <taxon>Metazoa</taxon>
        <taxon>Ecdysozoa</taxon>
        <taxon>Nematoda</taxon>
        <taxon>Chromadorea</taxon>
        <taxon>Rhabditida</taxon>
        <taxon>Rhabditina</taxon>
        <taxon>Rhabditomorpha</taxon>
        <taxon>Rhabditoidea</taxon>
        <taxon>Rhabditidae</taxon>
        <taxon>Diploscapter</taxon>
    </lineage>
</organism>